<reference evidence="2" key="1">
    <citation type="journal article" date="2022" name="Plant J.">
        <title>Strategies of tolerance reflected in two North American maple genomes.</title>
        <authorList>
            <person name="McEvoy S.L."/>
            <person name="Sezen U.U."/>
            <person name="Trouern-Trend A."/>
            <person name="McMahon S.M."/>
            <person name="Schaberg P.G."/>
            <person name="Yang J."/>
            <person name="Wegrzyn J.L."/>
            <person name="Swenson N.G."/>
        </authorList>
    </citation>
    <scope>NUCLEOTIDE SEQUENCE</scope>
    <source>
        <strain evidence="2">NS2018</strain>
    </source>
</reference>
<comment type="caution">
    <text evidence="2">The sequence shown here is derived from an EMBL/GenBank/DDBJ whole genome shotgun (WGS) entry which is preliminary data.</text>
</comment>
<dbReference type="AlphaFoldDB" id="A0AA39SRZ7"/>
<dbReference type="Proteomes" id="UP001168877">
    <property type="component" value="Unassembled WGS sequence"/>
</dbReference>
<accession>A0AA39SRZ7</accession>
<reference evidence="2" key="2">
    <citation type="submission" date="2023-06" db="EMBL/GenBank/DDBJ databases">
        <authorList>
            <person name="Swenson N.G."/>
            <person name="Wegrzyn J.L."/>
            <person name="Mcevoy S.L."/>
        </authorList>
    </citation>
    <scope>NUCLEOTIDE SEQUENCE</scope>
    <source>
        <strain evidence="2">NS2018</strain>
        <tissue evidence="2">Leaf</tissue>
    </source>
</reference>
<evidence type="ECO:0000313" key="2">
    <source>
        <dbReference type="EMBL" id="KAK0595502.1"/>
    </source>
</evidence>
<feature type="region of interest" description="Disordered" evidence="1">
    <location>
        <begin position="30"/>
        <end position="88"/>
    </location>
</feature>
<sequence length="206" mass="22356">MCNPNYEKPIYGELARVTKIHEERKKTVHEGSKIFVKVRTPSKKRSRSSKAGVATLSRSAKVSDSSRKLFAPEQDKRKKKKKGSSSVYLASSNRKGLTAFVVDSLCSEEENERPLSPREEIGEDIGLGEGNILVGGNSASIDPLATSVELAPRELKGTAGHPASLENLLGHRVGESYSSVTPLVSVKDLLIAIFDDLMLFEDVGSS</sequence>
<organism evidence="2 3">
    <name type="scientific">Acer saccharum</name>
    <name type="common">Sugar maple</name>
    <dbReference type="NCBI Taxonomy" id="4024"/>
    <lineage>
        <taxon>Eukaryota</taxon>
        <taxon>Viridiplantae</taxon>
        <taxon>Streptophyta</taxon>
        <taxon>Embryophyta</taxon>
        <taxon>Tracheophyta</taxon>
        <taxon>Spermatophyta</taxon>
        <taxon>Magnoliopsida</taxon>
        <taxon>eudicotyledons</taxon>
        <taxon>Gunneridae</taxon>
        <taxon>Pentapetalae</taxon>
        <taxon>rosids</taxon>
        <taxon>malvids</taxon>
        <taxon>Sapindales</taxon>
        <taxon>Sapindaceae</taxon>
        <taxon>Hippocastanoideae</taxon>
        <taxon>Acereae</taxon>
        <taxon>Acer</taxon>
    </lineage>
</organism>
<proteinExistence type="predicted"/>
<keyword evidence="3" id="KW-1185">Reference proteome</keyword>
<evidence type="ECO:0000313" key="3">
    <source>
        <dbReference type="Proteomes" id="UP001168877"/>
    </source>
</evidence>
<dbReference type="EMBL" id="JAUESC010000004">
    <property type="protein sequence ID" value="KAK0595502.1"/>
    <property type="molecule type" value="Genomic_DNA"/>
</dbReference>
<name>A0AA39SRZ7_ACESA</name>
<gene>
    <name evidence="2" type="ORF">LWI29_007313</name>
</gene>
<protein>
    <submittedName>
        <fullName evidence="2">Uncharacterized protein</fullName>
    </submittedName>
</protein>
<evidence type="ECO:0000256" key="1">
    <source>
        <dbReference type="SAM" id="MobiDB-lite"/>
    </source>
</evidence>